<organism evidence="1 2">
    <name type="scientific">Shewanella atlantica</name>
    <dbReference type="NCBI Taxonomy" id="271099"/>
    <lineage>
        <taxon>Bacteria</taxon>
        <taxon>Pseudomonadati</taxon>
        <taxon>Pseudomonadota</taxon>
        <taxon>Gammaproteobacteria</taxon>
        <taxon>Alteromonadales</taxon>
        <taxon>Shewanellaceae</taxon>
        <taxon>Shewanella</taxon>
    </lineage>
</organism>
<protein>
    <submittedName>
        <fullName evidence="1">Uncharacterized protein</fullName>
    </submittedName>
</protein>
<dbReference type="EMBL" id="RXNV01000010">
    <property type="protein sequence ID" value="RTR29297.1"/>
    <property type="molecule type" value="Genomic_DNA"/>
</dbReference>
<dbReference type="AlphaFoldDB" id="A0A3S0JUR9"/>
<reference evidence="1 2" key="1">
    <citation type="submission" date="2018-12" db="EMBL/GenBank/DDBJ databases">
        <authorList>
            <person name="Yu L."/>
        </authorList>
    </citation>
    <scope>NUCLEOTIDE SEQUENCE [LARGE SCALE GENOMIC DNA]</scope>
    <source>
        <strain evidence="1 2">HAW-EB5</strain>
    </source>
</reference>
<accession>A0A3S0JUR9</accession>
<comment type="caution">
    <text evidence="1">The sequence shown here is derived from an EMBL/GenBank/DDBJ whole genome shotgun (WGS) entry which is preliminary data.</text>
</comment>
<evidence type="ECO:0000313" key="1">
    <source>
        <dbReference type="EMBL" id="RTR29297.1"/>
    </source>
</evidence>
<keyword evidence="2" id="KW-1185">Reference proteome</keyword>
<dbReference type="OrthoDB" id="6265304at2"/>
<name>A0A3S0JUR9_9GAMM</name>
<sequence length="121" mass="13333">MGVVGSIKLQYKIGRVAEWIEDYISRSLDINPRVFGQVTIGTASNYISSSARVYIEEAYSADVDIEPFIHVCMCSAVCTMGSKRNDVQNIVVYVVKKAAIKCPLLHSLIESVPESKVTSMV</sequence>
<proteinExistence type="predicted"/>
<dbReference type="Proteomes" id="UP000282060">
    <property type="component" value="Unassembled WGS sequence"/>
</dbReference>
<gene>
    <name evidence="1" type="ORF">EKG39_17440</name>
</gene>
<evidence type="ECO:0000313" key="2">
    <source>
        <dbReference type="Proteomes" id="UP000282060"/>
    </source>
</evidence>